<accession>A0ABU4V7X5</accession>
<dbReference type="PANTHER" id="PTHR37809:SF1">
    <property type="entry name" value="RIBOSOMAL PROTEIN S12 METHYLTHIOTRANSFERASE ACCESSORY FACTOR YCAO"/>
    <property type="match status" value="1"/>
</dbReference>
<dbReference type="PANTHER" id="PTHR37809">
    <property type="entry name" value="RIBOSOMAL PROTEIN S12 METHYLTHIOTRANSFERASE ACCESSORY FACTOR YCAO"/>
    <property type="match status" value="1"/>
</dbReference>
<evidence type="ECO:0000313" key="3">
    <source>
        <dbReference type="Proteomes" id="UP001285352"/>
    </source>
</evidence>
<evidence type="ECO:0000259" key="1">
    <source>
        <dbReference type="PROSITE" id="PS51664"/>
    </source>
</evidence>
<dbReference type="Pfam" id="PF02624">
    <property type="entry name" value="YcaO"/>
    <property type="match status" value="1"/>
</dbReference>
<organism evidence="2 3">
    <name type="scientific">Lentzea sokolovensis</name>
    <dbReference type="NCBI Taxonomy" id="3095429"/>
    <lineage>
        <taxon>Bacteria</taxon>
        <taxon>Bacillati</taxon>
        <taxon>Actinomycetota</taxon>
        <taxon>Actinomycetes</taxon>
        <taxon>Pseudonocardiales</taxon>
        <taxon>Pseudonocardiaceae</taxon>
        <taxon>Lentzea</taxon>
    </lineage>
</organism>
<protein>
    <submittedName>
        <fullName evidence="2">YcaO-like family protein</fullName>
    </submittedName>
</protein>
<dbReference type="RefSeq" id="WP_319979032.1">
    <property type="nucleotide sequence ID" value="NZ_JAXAVU010000013.1"/>
</dbReference>
<dbReference type="Gene3D" id="3.30.1330.230">
    <property type="match status" value="1"/>
</dbReference>
<reference evidence="2 3" key="2">
    <citation type="submission" date="2023-11" db="EMBL/GenBank/DDBJ databases">
        <authorList>
            <person name="Lara A.C."/>
            <person name="Chronakova A."/>
        </authorList>
    </citation>
    <scope>NUCLEOTIDE SEQUENCE [LARGE SCALE GENOMIC DNA]</scope>
    <source>
        <strain evidence="2 3">BCCO 10_0061</strain>
    </source>
</reference>
<dbReference type="PROSITE" id="PS51664">
    <property type="entry name" value="YCAO"/>
    <property type="match status" value="1"/>
</dbReference>
<gene>
    <name evidence="2" type="ORF">SK854_32930</name>
</gene>
<reference evidence="2 3" key="1">
    <citation type="submission" date="2023-11" db="EMBL/GenBank/DDBJ databases">
        <title>Lentzea sokolovensis, sp. nov., Lentzea kristufkii, sp. nov., and Lentzea miocenensis, sp. nov., rare actinobacteria from Sokolov Coal Basin, Miocene lacustrine sediment, Czech Republic.</title>
        <authorList>
            <person name="Lara A."/>
            <person name="Kotroba L."/>
            <person name="Nouioui I."/>
            <person name="Neumann-Schaal M."/>
            <person name="Mast Y."/>
            <person name="Chronakova A."/>
        </authorList>
    </citation>
    <scope>NUCLEOTIDE SEQUENCE [LARGE SCALE GENOMIC DNA]</scope>
    <source>
        <strain evidence="2 3">BCCO 10_0061</strain>
    </source>
</reference>
<name>A0ABU4V7X5_9PSEU</name>
<proteinExistence type="predicted"/>
<dbReference type="Proteomes" id="UP001285352">
    <property type="component" value="Unassembled WGS sequence"/>
</dbReference>
<dbReference type="InterPro" id="IPR003776">
    <property type="entry name" value="YcaO-like_dom"/>
</dbReference>
<comment type="caution">
    <text evidence="2">The sequence shown here is derived from an EMBL/GenBank/DDBJ whole genome shotgun (WGS) entry which is preliminary data.</text>
</comment>
<evidence type="ECO:0000313" key="2">
    <source>
        <dbReference type="EMBL" id="MDX8146960.1"/>
    </source>
</evidence>
<dbReference type="EMBL" id="JAXAVU010000013">
    <property type="protein sequence ID" value="MDX8146960.1"/>
    <property type="molecule type" value="Genomic_DNA"/>
</dbReference>
<feature type="domain" description="YcaO" evidence="1">
    <location>
        <begin position="56"/>
        <end position="407"/>
    </location>
</feature>
<keyword evidence="3" id="KW-1185">Reference proteome</keyword>
<sequence>MFDLIKTLDPTNGLARGWHMRPPSAESPMWSVAVDVGGLEARGAELGDYPLHLVGAYGTSRADTLARAAGEAVERFSLFPRDQGPRTVTATAASLGSAALDFAAAGLGDPVTADAELRWYEGTWLHSGAPVWVPAGLVDYPADTPWFDPSPSGAASGPDFEFAVRGALLELIERDAVGVAWAADAFSAEIDVEAEIALAPPSPEWRRLTTLYRKACASGLRPRLVRLPVLPGLHCVLAAVAGPDLAACGAKAHEEWERALLIALQEALQVHEMLTVLRGQWGHTEPSGVVRDDIDRARLWLTSRAVAELDRRLRDLPLAPPGPTNSPRHSAAELVAAVRADGGEPLVVDLTPRLPAPHQAMGWRAVKVVVPGYQPLRMDERHEFGWRRDRIEAAGTGPVPSFPHPLI</sequence>